<dbReference type="GO" id="GO:0003677">
    <property type="term" value="F:DNA binding"/>
    <property type="evidence" value="ECO:0007669"/>
    <property type="project" value="UniProtKB-KW"/>
</dbReference>
<keyword evidence="1" id="KW-0238">DNA-binding</keyword>
<evidence type="ECO:0000256" key="1">
    <source>
        <dbReference type="ARBA" id="ARBA00023125"/>
    </source>
</evidence>
<dbReference type="AlphaFoldDB" id="A0A1Z5HUG3"/>
<dbReference type="GO" id="GO:0003700">
    <property type="term" value="F:DNA-binding transcription factor activity"/>
    <property type="evidence" value="ECO:0007669"/>
    <property type="project" value="InterPro"/>
</dbReference>
<dbReference type="InterPro" id="IPR047057">
    <property type="entry name" value="MerR_fam"/>
</dbReference>
<dbReference type="PROSITE" id="PS00552">
    <property type="entry name" value="HTH_MERR_1"/>
    <property type="match status" value="1"/>
</dbReference>
<reference evidence="4" key="1">
    <citation type="journal article" date="2017" name="Appl. Environ. Microbiol.">
        <title>Genomic Analysis of Calderihabitans maritimus KKC1, a Thermophilic, Hydrogenogenic, Carboxydotrophic Bacterium Isolated from Marine Sediment.</title>
        <authorList>
            <person name="Omae K."/>
            <person name="Yoneda Y."/>
            <person name="Fukuyama Y."/>
            <person name="Yoshida T."/>
            <person name="Sako Y."/>
        </authorList>
    </citation>
    <scope>NUCLEOTIDE SEQUENCE [LARGE SCALE GENOMIC DNA]</scope>
    <source>
        <strain evidence="4">KKC1</strain>
    </source>
</reference>
<name>A0A1Z5HUG3_9FIRM</name>
<dbReference type="PROSITE" id="PS50937">
    <property type="entry name" value="HTH_MERR_2"/>
    <property type="match status" value="1"/>
</dbReference>
<protein>
    <submittedName>
        <fullName evidence="3">Transcriptional regulator, MerR family</fullName>
    </submittedName>
</protein>
<sequence length="140" mass="16458">MIIHDEDRPLYTIGVVSRLLDVHPETLRVWERHGLIKPERQNRQRFYSNNDLKRLKFIYSLIEDKGLNLAGVKQVVELYPCWWHKNCQGGKKRNTAQPNSHARPCWKHEGTYCITIEDKADFCSTCELCQEKERCVGEGE</sequence>
<organism evidence="3 4">
    <name type="scientific">Calderihabitans maritimus</name>
    <dbReference type="NCBI Taxonomy" id="1246530"/>
    <lineage>
        <taxon>Bacteria</taxon>
        <taxon>Bacillati</taxon>
        <taxon>Bacillota</taxon>
        <taxon>Clostridia</taxon>
        <taxon>Neomoorellales</taxon>
        <taxon>Calderihabitantaceae</taxon>
        <taxon>Calderihabitans</taxon>
    </lineage>
</organism>
<proteinExistence type="predicted"/>
<accession>A0A1Z5HUG3</accession>
<dbReference type="SMART" id="SM00422">
    <property type="entry name" value="HTH_MERR"/>
    <property type="match status" value="1"/>
</dbReference>
<dbReference type="PANTHER" id="PTHR30204">
    <property type="entry name" value="REDOX-CYCLING DRUG-SENSING TRANSCRIPTIONAL ACTIVATOR SOXR"/>
    <property type="match status" value="1"/>
</dbReference>
<dbReference type="Gene3D" id="1.10.1660.10">
    <property type="match status" value="1"/>
</dbReference>
<dbReference type="EMBL" id="BDGJ01000111">
    <property type="protein sequence ID" value="GAW93048.1"/>
    <property type="molecule type" value="Genomic_DNA"/>
</dbReference>
<evidence type="ECO:0000313" key="4">
    <source>
        <dbReference type="Proteomes" id="UP000197032"/>
    </source>
</evidence>
<gene>
    <name evidence="3" type="ORF">KKC1_21890</name>
</gene>
<dbReference type="PANTHER" id="PTHR30204:SF58">
    <property type="entry name" value="HTH-TYPE TRANSCRIPTIONAL REGULATOR YFMP"/>
    <property type="match status" value="1"/>
</dbReference>
<comment type="caution">
    <text evidence="3">The sequence shown here is derived from an EMBL/GenBank/DDBJ whole genome shotgun (WGS) entry which is preliminary data.</text>
</comment>
<evidence type="ECO:0000259" key="2">
    <source>
        <dbReference type="PROSITE" id="PS50937"/>
    </source>
</evidence>
<dbReference type="InterPro" id="IPR000551">
    <property type="entry name" value="MerR-type_HTH_dom"/>
</dbReference>
<dbReference type="Pfam" id="PF13411">
    <property type="entry name" value="MerR_1"/>
    <property type="match status" value="1"/>
</dbReference>
<dbReference type="InterPro" id="IPR009061">
    <property type="entry name" value="DNA-bd_dom_put_sf"/>
</dbReference>
<dbReference type="RefSeq" id="WP_192868177.1">
    <property type="nucleotide sequence ID" value="NZ_BDGJ01000111.1"/>
</dbReference>
<feature type="domain" description="HTH merR-type" evidence="2">
    <location>
        <begin position="10"/>
        <end position="78"/>
    </location>
</feature>
<dbReference type="Proteomes" id="UP000197032">
    <property type="component" value="Unassembled WGS sequence"/>
</dbReference>
<keyword evidence="4" id="KW-1185">Reference proteome</keyword>
<evidence type="ECO:0000313" key="3">
    <source>
        <dbReference type="EMBL" id="GAW93048.1"/>
    </source>
</evidence>
<dbReference type="SUPFAM" id="SSF46955">
    <property type="entry name" value="Putative DNA-binding domain"/>
    <property type="match status" value="1"/>
</dbReference>